<proteinExistence type="predicted"/>
<organism evidence="2 3">
    <name type="scientific">Steinernema carpocapsae</name>
    <name type="common">Entomopathogenic nematode</name>
    <dbReference type="NCBI Taxonomy" id="34508"/>
    <lineage>
        <taxon>Eukaryota</taxon>
        <taxon>Metazoa</taxon>
        <taxon>Ecdysozoa</taxon>
        <taxon>Nematoda</taxon>
        <taxon>Chromadorea</taxon>
        <taxon>Rhabditida</taxon>
        <taxon>Tylenchina</taxon>
        <taxon>Panagrolaimomorpha</taxon>
        <taxon>Strongyloidoidea</taxon>
        <taxon>Steinernematidae</taxon>
        <taxon>Steinernema</taxon>
    </lineage>
</organism>
<dbReference type="OrthoDB" id="5837801at2759"/>
<comment type="caution">
    <text evidence="2">The sequence shown here is derived from an EMBL/GenBank/DDBJ whole genome shotgun (WGS) entry which is preliminary data.</text>
</comment>
<feature type="region of interest" description="Disordered" evidence="1">
    <location>
        <begin position="239"/>
        <end position="270"/>
    </location>
</feature>
<dbReference type="Proteomes" id="UP000298663">
    <property type="component" value="Unassembled WGS sequence"/>
</dbReference>
<reference evidence="2 3" key="2">
    <citation type="journal article" date="2019" name="G3 (Bethesda)">
        <title>Hybrid Assembly of the Genome of the Entomopathogenic Nematode Steinernema carpocapsae Identifies the X-Chromosome.</title>
        <authorList>
            <person name="Serra L."/>
            <person name="Macchietto M."/>
            <person name="Macias-Munoz A."/>
            <person name="McGill C.J."/>
            <person name="Rodriguez I.M."/>
            <person name="Rodriguez B."/>
            <person name="Murad R."/>
            <person name="Mortazavi A."/>
        </authorList>
    </citation>
    <scope>NUCLEOTIDE SEQUENCE [LARGE SCALE GENOMIC DNA]</scope>
    <source>
        <strain evidence="2 3">ALL</strain>
    </source>
</reference>
<accession>A0A4U5N5N7</accession>
<gene>
    <name evidence="2" type="ORF">L596_018768</name>
</gene>
<sequence length="289" mass="31951">MEEDLKAYNLTEILSSISLLELVHAEAFQEGLGVFRLQGRRRTRALLVQPNPLRPKPRIVGRSDEPHLQGIRILPGYNHYGLVSLRPSGLAGRIAADRNSLLGHGNGDATCWKAAQGRISSNGSPAPLQCPGDPGYTFGCQFPGSRIYELVNQVKQQQDDLATYLDTDHEVNGWLSVWPKPTTSHRLCTLTKSCHSSTSIWVPWSALRTTCAGNSQRSISTILSTSSFSLTSTRTSNSCKSAVRRRRTSSKRNSSRRGRLSSRTSGRSRARSSARVLGSFLFSYTRYLL</sequence>
<name>A0A4U5N5N7_STECR</name>
<feature type="compositionally biased region" description="Basic residues" evidence="1">
    <location>
        <begin position="242"/>
        <end position="270"/>
    </location>
</feature>
<dbReference type="EMBL" id="AZBU02000005">
    <property type="protein sequence ID" value="TKR77869.1"/>
    <property type="molecule type" value="Genomic_DNA"/>
</dbReference>
<evidence type="ECO:0000313" key="3">
    <source>
        <dbReference type="Proteomes" id="UP000298663"/>
    </source>
</evidence>
<keyword evidence="3" id="KW-1185">Reference proteome</keyword>
<reference evidence="2 3" key="1">
    <citation type="journal article" date="2015" name="Genome Biol.">
        <title>Comparative genomics of Steinernema reveals deeply conserved gene regulatory networks.</title>
        <authorList>
            <person name="Dillman A.R."/>
            <person name="Macchietto M."/>
            <person name="Porter C.F."/>
            <person name="Rogers A."/>
            <person name="Williams B."/>
            <person name="Antoshechkin I."/>
            <person name="Lee M.M."/>
            <person name="Goodwin Z."/>
            <person name="Lu X."/>
            <person name="Lewis E.E."/>
            <person name="Goodrich-Blair H."/>
            <person name="Stock S.P."/>
            <person name="Adams B.J."/>
            <person name="Sternberg P.W."/>
            <person name="Mortazavi A."/>
        </authorList>
    </citation>
    <scope>NUCLEOTIDE SEQUENCE [LARGE SCALE GENOMIC DNA]</scope>
    <source>
        <strain evidence="2 3">ALL</strain>
    </source>
</reference>
<protein>
    <submittedName>
        <fullName evidence="2">Uncharacterized protein</fullName>
    </submittedName>
</protein>
<evidence type="ECO:0000313" key="2">
    <source>
        <dbReference type="EMBL" id="TKR77869.1"/>
    </source>
</evidence>
<evidence type="ECO:0000256" key="1">
    <source>
        <dbReference type="SAM" id="MobiDB-lite"/>
    </source>
</evidence>
<dbReference type="AlphaFoldDB" id="A0A4U5N5N7"/>